<feature type="domain" description="Thiaminase-2/PQQC" evidence="3">
    <location>
        <begin position="167"/>
        <end position="391"/>
    </location>
</feature>
<feature type="compositionally biased region" description="Polar residues" evidence="1">
    <location>
        <begin position="119"/>
        <end position="134"/>
    </location>
</feature>
<feature type="region of interest" description="Disordered" evidence="1">
    <location>
        <begin position="109"/>
        <end position="138"/>
    </location>
</feature>
<dbReference type="OrthoDB" id="37730at2759"/>
<feature type="region of interest" description="Disordered" evidence="1">
    <location>
        <begin position="43"/>
        <end position="70"/>
    </location>
</feature>
<dbReference type="AlphaFoldDB" id="A0A830HA02"/>
<dbReference type="EMBL" id="BNJQ01000003">
    <property type="protein sequence ID" value="GHP02249.1"/>
    <property type="molecule type" value="Genomic_DNA"/>
</dbReference>
<dbReference type="InterPro" id="IPR050967">
    <property type="entry name" value="Thiamine_Salvage_TenA"/>
</dbReference>
<name>A0A830HA02_9CHLO</name>
<sequence length="404" mass="45008">MSPRGRHTNASGGLNNSVGIFSVAAPAFVSLFVFRRRFFRSRSSSKRKKDNDNDSSSAGNSPNSSVSLSSDVLLEDASTAASLAILEREKEKDVEIYLQFKAFCEDDNNNNNNNKARAAQSNQTNQMSTDESSPPASPIMMGASSSAAVNILPLARFLQEEMCHDEWRGATEHAFVRAMLRHELPKNSMAVYLVQDYRFLDSFSRLLAAVLCNAAVNLQERRFGASFLALILSDENDYFVQSFKALGVPADERTRKKKFPDQPAADAFISAMDDAADNAAQKPHVAVALLLVCEWAYQTWAEEALAVAVKRTEDGMYPLGFSKALPLYVSRWVDLHSGPDFARVVTYFQDLLGAVCFRWSEDEAPTLLAETISTFRATCHLEKGFWDMAWEFAKVSYTRRPPKQ</sequence>
<keyword evidence="2" id="KW-0812">Transmembrane</keyword>
<dbReference type="InterPro" id="IPR016084">
    <property type="entry name" value="Haem_Oase-like_multi-hlx"/>
</dbReference>
<dbReference type="PANTHER" id="PTHR43198:SF2">
    <property type="entry name" value="SI:CH1073-67J19.1-RELATED"/>
    <property type="match status" value="1"/>
</dbReference>
<dbReference type="GO" id="GO:0005829">
    <property type="term" value="C:cytosol"/>
    <property type="evidence" value="ECO:0007669"/>
    <property type="project" value="TreeGrafter"/>
</dbReference>
<evidence type="ECO:0000259" key="3">
    <source>
        <dbReference type="Pfam" id="PF03070"/>
    </source>
</evidence>
<accession>A0A830HA02</accession>
<reference evidence="4" key="1">
    <citation type="submission" date="2020-10" db="EMBL/GenBank/DDBJ databases">
        <title>Unveiling of a novel bifunctional photoreceptor, Dualchrome1, isolated from a cosmopolitan green alga.</title>
        <authorList>
            <person name="Suzuki S."/>
            <person name="Kawachi M."/>
        </authorList>
    </citation>
    <scope>NUCLEOTIDE SEQUENCE</scope>
    <source>
        <strain evidence="4">NIES 2893</strain>
    </source>
</reference>
<gene>
    <name evidence="4" type="ORF">PPROV_000100600</name>
</gene>
<organism evidence="4 5">
    <name type="scientific">Pycnococcus provasolii</name>
    <dbReference type="NCBI Taxonomy" id="41880"/>
    <lineage>
        <taxon>Eukaryota</taxon>
        <taxon>Viridiplantae</taxon>
        <taxon>Chlorophyta</taxon>
        <taxon>Pseudoscourfieldiophyceae</taxon>
        <taxon>Pseudoscourfieldiales</taxon>
        <taxon>Pycnococcaceae</taxon>
        <taxon>Pycnococcus</taxon>
    </lineage>
</organism>
<evidence type="ECO:0000256" key="2">
    <source>
        <dbReference type="SAM" id="Phobius"/>
    </source>
</evidence>
<dbReference type="Gene3D" id="1.20.910.10">
    <property type="entry name" value="Heme oxygenase-like"/>
    <property type="match status" value="1"/>
</dbReference>
<dbReference type="SUPFAM" id="SSF48613">
    <property type="entry name" value="Heme oxygenase-like"/>
    <property type="match status" value="1"/>
</dbReference>
<dbReference type="Pfam" id="PF03070">
    <property type="entry name" value="TENA_THI-4"/>
    <property type="match status" value="1"/>
</dbReference>
<protein>
    <recommendedName>
        <fullName evidence="3">Thiaminase-2/PQQC domain-containing protein</fullName>
    </recommendedName>
</protein>
<dbReference type="PANTHER" id="PTHR43198">
    <property type="entry name" value="BIFUNCTIONAL TH2 PROTEIN"/>
    <property type="match status" value="1"/>
</dbReference>
<evidence type="ECO:0000256" key="1">
    <source>
        <dbReference type="SAM" id="MobiDB-lite"/>
    </source>
</evidence>
<proteinExistence type="predicted"/>
<dbReference type="Proteomes" id="UP000660262">
    <property type="component" value="Unassembled WGS sequence"/>
</dbReference>
<keyword evidence="2" id="KW-1133">Transmembrane helix</keyword>
<feature type="transmembrane region" description="Helical" evidence="2">
    <location>
        <begin position="20"/>
        <end position="39"/>
    </location>
</feature>
<comment type="caution">
    <text evidence="4">The sequence shown here is derived from an EMBL/GenBank/DDBJ whole genome shotgun (WGS) entry which is preliminary data.</text>
</comment>
<dbReference type="InterPro" id="IPR004305">
    <property type="entry name" value="Thiaminase-2/PQQC"/>
</dbReference>
<evidence type="ECO:0000313" key="5">
    <source>
        <dbReference type="Proteomes" id="UP000660262"/>
    </source>
</evidence>
<dbReference type="CDD" id="cd19358">
    <property type="entry name" value="TenA_E_Spr0628-like"/>
    <property type="match status" value="1"/>
</dbReference>
<dbReference type="GO" id="GO:0006772">
    <property type="term" value="P:thiamine metabolic process"/>
    <property type="evidence" value="ECO:0007669"/>
    <property type="project" value="UniProtKB-ARBA"/>
</dbReference>
<keyword evidence="2" id="KW-0472">Membrane</keyword>
<evidence type="ECO:0000313" key="4">
    <source>
        <dbReference type="EMBL" id="GHP02249.1"/>
    </source>
</evidence>
<keyword evidence="5" id="KW-1185">Reference proteome</keyword>
<feature type="compositionally biased region" description="Low complexity" evidence="1">
    <location>
        <begin position="54"/>
        <end position="70"/>
    </location>
</feature>